<accession>A0A8T5GEW0</accession>
<organism evidence="2 3">
    <name type="scientific">Candidatus Iainarchaeum sp</name>
    <dbReference type="NCBI Taxonomy" id="3101447"/>
    <lineage>
        <taxon>Archaea</taxon>
        <taxon>Candidatus Iainarchaeota</taxon>
        <taxon>Candidatus Iainarchaeia</taxon>
        <taxon>Candidatus Iainarchaeales</taxon>
        <taxon>Candidatus Iainarchaeaceae</taxon>
        <taxon>Candidatus Iainarchaeum</taxon>
    </lineage>
</organism>
<dbReference type="Proteomes" id="UP000722459">
    <property type="component" value="Unassembled WGS sequence"/>
</dbReference>
<evidence type="ECO:0000313" key="3">
    <source>
        <dbReference type="Proteomes" id="UP000722459"/>
    </source>
</evidence>
<dbReference type="AlphaFoldDB" id="A0A8T5GEW0"/>
<dbReference type="Pfam" id="PF01755">
    <property type="entry name" value="Glyco_transf_25"/>
    <property type="match status" value="1"/>
</dbReference>
<gene>
    <name evidence="2" type="ORF">HON47_02210</name>
</gene>
<evidence type="ECO:0000313" key="2">
    <source>
        <dbReference type="EMBL" id="MBT4870360.1"/>
    </source>
</evidence>
<comment type="caution">
    <text evidence="2">The sequence shown here is derived from an EMBL/GenBank/DDBJ whole genome shotgun (WGS) entry which is preliminary data.</text>
</comment>
<dbReference type="SUPFAM" id="SSF53756">
    <property type="entry name" value="UDP-Glycosyltransferase/glycogen phosphorylase"/>
    <property type="match status" value="2"/>
</dbReference>
<reference evidence="2" key="1">
    <citation type="journal article" date="2021" name="ISME J.">
        <title>Mercury methylation by metabolically versatile and cosmopolitan marine bacteria.</title>
        <authorList>
            <person name="Lin H."/>
            <person name="Ascher D.B."/>
            <person name="Myung Y."/>
            <person name="Lamborg C.H."/>
            <person name="Hallam S.J."/>
            <person name="Gionfriddo C.M."/>
            <person name="Holt K.E."/>
            <person name="Moreau J.W."/>
        </authorList>
    </citation>
    <scope>NUCLEOTIDE SEQUENCE</scope>
    <source>
        <strain evidence="2">SI075_bin30</strain>
    </source>
</reference>
<name>A0A8T5GEW0_9ARCH</name>
<dbReference type="InterPro" id="IPR002654">
    <property type="entry name" value="Glyco_trans_25"/>
</dbReference>
<dbReference type="EMBL" id="JABJNZ010000030">
    <property type="protein sequence ID" value="MBT4870360.1"/>
    <property type="molecule type" value="Genomic_DNA"/>
</dbReference>
<sequence>MGKGKKRIKSIHGGPFVVFSISGGIGKNIMATAVIASIKKQHPKHKIVIVTAYPEVYLNNPKVYRVYKFGNTPYFMENYVHDDTLVMQSDPYHDDSFIHKKKHLIKSWCEIYDVKCSTKQPELYLTESEIDFAKQRFTRRKPLFIIQTTGGGATPESLQYSWARDIHPAQAQKIVDKMNKTHHVMQIRKPEQRGLDNCESVSAPLRELFALIAISDKRLFIDSFAFHCATAFKLPSTICWIGTKPEVYSNKIHTNIIPKGKKKFIHGIDKYMEDTPWAGEKLYECPYDVENIFSVPKIIAAIKKQAKNKNVAVWEERKIKVPIKGSSREVSKTEKTQGTIDQVIPEQEVEPVIHDQAPTLSQTNILAALSQNYLKKVNLDYAFSTTYGFHRGGWDYALRQLQYLNHPNGIKVDGLIENKFFWGNYPGDANNNPQPHNTPWIGFTHTVTDIPACFEKGASPKEFFKTDLWKDSVKNCRGLFCLSEYHKKLLEKEIDIPIEVLTLPAQRTNVLFDLEKFKKNKKKRIVQIGYWLRKLNSIYLLKTKTLKKTMLISRMDGMTEKAMEKERKKLGVKINKKSVEMIDYLPDEDYDELLSENIIFLDLYDTASNNVIVECIMRNTPVLTNPHPATVEYLGKDYPLYFKDLKEAAKKANDLELIEKAHEYLSKIDKRKFNEKYFLDSFANSKIYNSLPDATKIRDNYIDEYFDKIYYINLDRRTDRREEMEEELEEANINTVMRVPGIEITDKEFKKLDKSYYENFRGLKTIEDKEKFEKRYIKASIGVRRAHLNCIKDAKKKGYKKILILEDDIVIDKNANVLFYNIIHEVGDDWQLLYLGGDYWGGNVTFQLSSYALDETVYDYIIENMEESGMEDDFFFVENVQKKFKNFRATPMLMWQTKKDSDIPTREICAGNKKCKKKKTKNKTNKKVKMKHIIALPFWNESEVENFENLSKIWPLFSTKNVDYEFLLVARGDCEADTTKLEENLSKIKKVTKFVCPSQVLTKDHKFENSMNMFIDASEYILENYENDSGFFLWFEGDMLPTSKNWLEKIHNEWVESNVKLMGYQITHQRIDSRAIVQHMNGGGCYSKDLLDLITKESIIDGVVFDLNILGELIKAGYDFKDSNLWDFRLDAECVPIKMNKPFRRGKAIMHGPKDKKDYNRFLKLLEKECKGK</sequence>
<feature type="domain" description="Glycosyl transferase family 25" evidence="1">
    <location>
        <begin position="707"/>
        <end position="830"/>
    </location>
</feature>
<evidence type="ECO:0000259" key="1">
    <source>
        <dbReference type="Pfam" id="PF01755"/>
    </source>
</evidence>
<proteinExistence type="predicted"/>
<protein>
    <submittedName>
        <fullName evidence="2">Glycosyltransferase</fullName>
    </submittedName>
</protein>